<dbReference type="SUPFAM" id="SSF53756">
    <property type="entry name" value="UDP-Glycosyltransferase/glycogen phosphorylase"/>
    <property type="match status" value="1"/>
</dbReference>
<feature type="domain" description="Glycosyltransferase subfamily 4-like N-terminal" evidence="4">
    <location>
        <begin position="17"/>
        <end position="165"/>
    </location>
</feature>
<proteinExistence type="predicted"/>
<evidence type="ECO:0000313" key="5">
    <source>
        <dbReference type="EMBL" id="BBE17082.1"/>
    </source>
</evidence>
<dbReference type="Gene3D" id="3.40.50.2000">
    <property type="entry name" value="Glycogen Phosphorylase B"/>
    <property type="match status" value="2"/>
</dbReference>
<dbReference type="AlphaFoldDB" id="A0A5K7S6D4"/>
<keyword evidence="1" id="KW-0328">Glycosyltransferase</keyword>
<keyword evidence="2 5" id="KW-0808">Transferase</keyword>
<accession>A0A5K7S6D4</accession>
<gene>
    <name evidence="5" type="ORF">AQPE_1231</name>
</gene>
<dbReference type="PANTHER" id="PTHR12526:SF629">
    <property type="entry name" value="TEICHURONIC ACID BIOSYNTHESIS GLYCOSYLTRANSFERASE TUAH-RELATED"/>
    <property type="match status" value="1"/>
</dbReference>
<protein>
    <submittedName>
        <fullName evidence="5">Glycosyl transferase, group 1 family protein</fullName>
    </submittedName>
</protein>
<dbReference type="Pfam" id="PF13439">
    <property type="entry name" value="Glyco_transf_4"/>
    <property type="match status" value="1"/>
</dbReference>
<organism evidence="5 6">
    <name type="scientific">Aquipluma nitroreducens</name>
    <dbReference type="NCBI Taxonomy" id="2010828"/>
    <lineage>
        <taxon>Bacteria</taxon>
        <taxon>Pseudomonadati</taxon>
        <taxon>Bacteroidota</taxon>
        <taxon>Bacteroidia</taxon>
        <taxon>Marinilabiliales</taxon>
        <taxon>Prolixibacteraceae</taxon>
        <taxon>Aquipluma</taxon>
    </lineage>
</organism>
<dbReference type="KEGG" id="anf:AQPE_1231"/>
<dbReference type="PANTHER" id="PTHR12526">
    <property type="entry name" value="GLYCOSYLTRANSFERASE"/>
    <property type="match status" value="1"/>
</dbReference>
<dbReference type="Pfam" id="PF00534">
    <property type="entry name" value="Glycos_transf_1"/>
    <property type="match status" value="1"/>
</dbReference>
<name>A0A5K7S6D4_9BACT</name>
<dbReference type="InterPro" id="IPR028098">
    <property type="entry name" value="Glyco_trans_4-like_N"/>
</dbReference>
<sequence>MKKISLSVINDLVTDNRVHKVAVSLKKMGFEPVLIGRLLPESHPVERDYQTHRMKLLFRKSAMFYLEYNIRLFLYLLKSEIDVFVANDLDTLPANYLASRIKHKPLIYDSHEYFTEVPELIGRPVVKAIWLRLEKLLVPKVDAAYTVCDSIAEVYRDLYKVDFKVVRNLPVCSMFEEPKHQEKAPDQPKIILYQGALNLGRGVGAAIRSIPYLDGVELWLVGDGDQTSELKQLVIEMKLESKVKFLGRLPLHKLREVTLQADLGISLEEDLGLNYRFALPNKLFDYIQAGVPVLVSNLPEMMQIVEHYRIGIIAETHQRKVLAELMRDALFDEEKRLVWKQNLQKAAKELCWENEEKILKSVYERFL</sequence>
<evidence type="ECO:0000313" key="6">
    <source>
        <dbReference type="Proteomes" id="UP001193389"/>
    </source>
</evidence>
<reference evidence="5" key="1">
    <citation type="journal article" date="2020" name="Int. J. Syst. Evol. Microbiol.">
        <title>Aquipluma nitroreducens gen. nov. sp. nov., a novel facultatively anaerobic bacterium isolated from a freshwater lake.</title>
        <authorList>
            <person name="Watanabe M."/>
            <person name="Kojima H."/>
            <person name="Fukui M."/>
        </authorList>
    </citation>
    <scope>NUCLEOTIDE SEQUENCE</scope>
    <source>
        <strain evidence="5">MeG22</strain>
    </source>
</reference>
<dbReference type="RefSeq" id="WP_318350105.1">
    <property type="nucleotide sequence ID" value="NZ_AP018694.1"/>
</dbReference>
<keyword evidence="6" id="KW-1185">Reference proteome</keyword>
<evidence type="ECO:0000259" key="4">
    <source>
        <dbReference type="Pfam" id="PF13439"/>
    </source>
</evidence>
<dbReference type="Proteomes" id="UP001193389">
    <property type="component" value="Chromosome"/>
</dbReference>
<evidence type="ECO:0000256" key="2">
    <source>
        <dbReference type="ARBA" id="ARBA00022679"/>
    </source>
</evidence>
<dbReference type="InterPro" id="IPR001296">
    <property type="entry name" value="Glyco_trans_1"/>
</dbReference>
<feature type="domain" description="Glycosyl transferase family 1" evidence="3">
    <location>
        <begin position="176"/>
        <end position="345"/>
    </location>
</feature>
<dbReference type="GO" id="GO:0016757">
    <property type="term" value="F:glycosyltransferase activity"/>
    <property type="evidence" value="ECO:0007669"/>
    <property type="project" value="UniProtKB-KW"/>
</dbReference>
<evidence type="ECO:0000259" key="3">
    <source>
        <dbReference type="Pfam" id="PF00534"/>
    </source>
</evidence>
<evidence type="ECO:0000256" key="1">
    <source>
        <dbReference type="ARBA" id="ARBA00022676"/>
    </source>
</evidence>
<dbReference type="EMBL" id="AP018694">
    <property type="protein sequence ID" value="BBE17082.1"/>
    <property type="molecule type" value="Genomic_DNA"/>
</dbReference>